<dbReference type="InterPro" id="IPR016160">
    <property type="entry name" value="Ald_DH_CS_CYS"/>
</dbReference>
<dbReference type="InterPro" id="IPR016163">
    <property type="entry name" value="Ald_DH_C"/>
</dbReference>
<dbReference type="InterPro" id="IPR015590">
    <property type="entry name" value="Aldehyde_DH_dom"/>
</dbReference>
<dbReference type="FunFam" id="3.40.605.10:FF:000003">
    <property type="entry name" value="Methylmalonate-semialdehyde dehydrogenase [acylating]"/>
    <property type="match status" value="1"/>
</dbReference>
<dbReference type="SUPFAM" id="SSF53720">
    <property type="entry name" value="ALDH-like"/>
    <property type="match status" value="1"/>
</dbReference>
<dbReference type="NCBIfam" id="TIGR01722">
    <property type="entry name" value="MMSDH"/>
    <property type="match status" value="1"/>
</dbReference>
<dbReference type="RefSeq" id="WP_092815333.1">
    <property type="nucleotide sequence ID" value="NZ_FMVW01000008.1"/>
</dbReference>
<dbReference type="Gene3D" id="3.40.309.10">
    <property type="entry name" value="Aldehyde Dehydrogenase, Chain A, domain 2"/>
    <property type="match status" value="1"/>
</dbReference>
<accession>A0A1G5P2T7</accession>
<proteinExistence type="predicted"/>
<name>A0A1G5P2T7_AFIMA</name>
<sequence length="498" mass="53739">MREIGHFIGGRNVAGKSGRTADVFLPMTGEVQAKVALASRAEMREAVENAKAAQPGWAAQNPQKRARVLMKFLELVHQEYDSLAELLAREHGKTVPDARGDIQRGLEVAEFACGIPHLMKGEFSENAGPGIDMYSMRQPLGVVAGITPFNFPAMIPMWKFAPAIACGNAFILKPSERDPGVPMRLAELMIEAGLPAGILNVVNGDKEAVDSILEDPDIKAIGFVGSSAIAEYIYGKGCAAGKRVQCFGGAKNHMIVMPDADMDRAVDALIGAGYGSAGERCMAISVAVPVGEETADRLMEKLIPRVESLKIGPSTDPDADFGPLVTAEAVKKVRGYVDLGVEEGADLVVDGRGFTMQGYENGFYMGGCLFDRVTPDMRIYKEEIFGPVLSVVRAKDYQEALDLPTKHEYGNGVAIFTRDGDAARDFASKVEVGMVGINVPIPVPLAYHTFGGWKRSGYGDLNQHGPDSIRFYTKTKTVTSRWPSGIKDGAEFIMPTMR</sequence>
<dbReference type="GO" id="GO:0004491">
    <property type="term" value="F:methylmalonate-semialdehyde dehydrogenase (acylating, NAD) activity"/>
    <property type="evidence" value="ECO:0007669"/>
    <property type="project" value="UniProtKB-EC"/>
</dbReference>
<feature type="domain" description="Aldehyde dehydrogenase" evidence="4">
    <location>
        <begin position="16"/>
        <end position="478"/>
    </location>
</feature>
<organism evidence="5 6">
    <name type="scientific">Afifella marina DSM 2698</name>
    <dbReference type="NCBI Taxonomy" id="1120955"/>
    <lineage>
        <taxon>Bacteria</taxon>
        <taxon>Pseudomonadati</taxon>
        <taxon>Pseudomonadota</taxon>
        <taxon>Alphaproteobacteria</taxon>
        <taxon>Hyphomicrobiales</taxon>
        <taxon>Afifellaceae</taxon>
        <taxon>Afifella</taxon>
    </lineage>
</organism>
<evidence type="ECO:0000259" key="4">
    <source>
        <dbReference type="Pfam" id="PF00171"/>
    </source>
</evidence>
<dbReference type="EMBL" id="FMVW01000008">
    <property type="protein sequence ID" value="SCZ43837.1"/>
    <property type="molecule type" value="Genomic_DNA"/>
</dbReference>
<keyword evidence="2" id="KW-0560">Oxidoreductase</keyword>
<dbReference type="CDD" id="cd07085">
    <property type="entry name" value="ALDH_F6_MMSDH"/>
    <property type="match status" value="1"/>
</dbReference>
<dbReference type="PANTHER" id="PTHR43866:SF4">
    <property type="entry name" value="MALONATE-SEMIALDEHYDE DEHYDROGENASE"/>
    <property type="match status" value="1"/>
</dbReference>
<evidence type="ECO:0000313" key="6">
    <source>
        <dbReference type="Proteomes" id="UP000199347"/>
    </source>
</evidence>
<dbReference type="STRING" id="1120955.SAMN03080610_03137"/>
<dbReference type="Pfam" id="PF00171">
    <property type="entry name" value="Aldedh"/>
    <property type="match status" value="1"/>
</dbReference>
<dbReference type="GO" id="GO:0006574">
    <property type="term" value="P:L-valine catabolic process"/>
    <property type="evidence" value="ECO:0007669"/>
    <property type="project" value="TreeGrafter"/>
</dbReference>
<dbReference type="Proteomes" id="UP000199347">
    <property type="component" value="Unassembled WGS sequence"/>
</dbReference>
<keyword evidence="6" id="KW-1185">Reference proteome</keyword>
<dbReference type="FunFam" id="3.40.309.10:FF:000002">
    <property type="entry name" value="Methylmalonate-semialdehyde dehydrogenase (Acylating)"/>
    <property type="match status" value="1"/>
</dbReference>
<reference evidence="5 6" key="1">
    <citation type="submission" date="2016-10" db="EMBL/GenBank/DDBJ databases">
        <authorList>
            <person name="de Groot N.N."/>
        </authorList>
    </citation>
    <scope>NUCLEOTIDE SEQUENCE [LARGE SCALE GENOMIC DNA]</scope>
    <source>
        <strain evidence="5 6">DSM 2698</strain>
    </source>
</reference>
<protein>
    <recommendedName>
        <fullName evidence="1">methylmalonate-semialdehyde dehydrogenase (CoA acylating)</fullName>
        <ecNumber evidence="1">1.2.1.27</ecNumber>
    </recommendedName>
</protein>
<evidence type="ECO:0000256" key="1">
    <source>
        <dbReference type="ARBA" id="ARBA00013048"/>
    </source>
</evidence>
<dbReference type="InterPro" id="IPR016162">
    <property type="entry name" value="Ald_DH_N"/>
</dbReference>
<dbReference type="OrthoDB" id="9812625at2"/>
<evidence type="ECO:0000256" key="3">
    <source>
        <dbReference type="ARBA" id="ARBA00023027"/>
    </source>
</evidence>
<dbReference type="InterPro" id="IPR016161">
    <property type="entry name" value="Ald_DH/histidinol_DH"/>
</dbReference>
<evidence type="ECO:0000313" key="5">
    <source>
        <dbReference type="EMBL" id="SCZ43837.1"/>
    </source>
</evidence>
<dbReference type="PROSITE" id="PS00070">
    <property type="entry name" value="ALDEHYDE_DEHYDR_CYS"/>
    <property type="match status" value="1"/>
</dbReference>
<dbReference type="AlphaFoldDB" id="A0A1G5P2T7"/>
<dbReference type="Gene3D" id="3.40.605.10">
    <property type="entry name" value="Aldehyde Dehydrogenase, Chain A, domain 1"/>
    <property type="match status" value="1"/>
</dbReference>
<keyword evidence="3" id="KW-0520">NAD</keyword>
<evidence type="ECO:0000256" key="2">
    <source>
        <dbReference type="ARBA" id="ARBA00023002"/>
    </source>
</evidence>
<dbReference type="PANTHER" id="PTHR43866">
    <property type="entry name" value="MALONATE-SEMIALDEHYDE DEHYDROGENASE"/>
    <property type="match status" value="1"/>
</dbReference>
<dbReference type="GO" id="GO:0006210">
    <property type="term" value="P:thymine catabolic process"/>
    <property type="evidence" value="ECO:0007669"/>
    <property type="project" value="TreeGrafter"/>
</dbReference>
<dbReference type="EC" id="1.2.1.27" evidence="1"/>
<dbReference type="InterPro" id="IPR010061">
    <property type="entry name" value="MeMal-semiAld_DH"/>
</dbReference>
<gene>
    <name evidence="5" type="ORF">SAMN03080610_03137</name>
</gene>